<evidence type="ECO:0000313" key="1">
    <source>
        <dbReference type="EMBL" id="KAF7318580.1"/>
    </source>
</evidence>
<gene>
    <name evidence="1" type="ORF">HMN09_00368500</name>
</gene>
<keyword evidence="2" id="KW-1185">Reference proteome</keyword>
<proteinExistence type="predicted"/>
<accession>A0A8H6TMV5</accession>
<comment type="caution">
    <text evidence="1">The sequence shown here is derived from an EMBL/GenBank/DDBJ whole genome shotgun (WGS) entry which is preliminary data.</text>
</comment>
<dbReference type="Proteomes" id="UP000613580">
    <property type="component" value="Unassembled WGS sequence"/>
</dbReference>
<name>A0A8H6TMV5_MYCCL</name>
<sequence>MDAVFDLKALNSLSAPVRKCAKQLLKVELENPGPEDRFSDYAALGPLGLAPGFRARSVDQLRLLPVYWRLLDSALPSAHHLDVPQPRCTFHLQIIILALLGIGEVTEERLDLKSSRLLMSRMLPWVLFLHEHYASLPRLCHLREQTEEDILCAFLRVSMDVVQEDVSLLATPGITRIIFRTWALTLDNDSSPPLGRTPPLPPHLSMYQRGIFTPAHVDEIVEALGGRLEEIPKLVASTVKRVLRCWRTARRAGTTSSLEVDFALWLLGPVRTTLETLEVVIPSLDSLLSRTITGKLIGETLDELSRNANAQRSKMVRESLTLTTLLYILAQITTVKRVHLVAALERNLLRSIAILCQTLPAGDHIATSVVEFSNPAEDFTATDAFRRTPLFVVWETFYEMFTTYQQVFVTLPDLELKLGSLSRFTSRELHDIRAVMTFHRERGPLRWTLAIRGPRPFHLPYFLTVDFSQWGADDIAGPKLSSGRSFVSPEEVRNLEGTIPSWSDWAERAARADGMMAIHALRIPFGMRRVSDILLVALRSNSMFVREEGTRLLKEIHEANPGMSMEEESEEFVREWEKIELPLGHVQIYSY</sequence>
<protein>
    <submittedName>
        <fullName evidence="1">Uncharacterized protein</fullName>
    </submittedName>
</protein>
<dbReference type="AlphaFoldDB" id="A0A8H6TMV5"/>
<reference evidence="1" key="1">
    <citation type="submission" date="2020-05" db="EMBL/GenBank/DDBJ databases">
        <title>Mycena genomes resolve the evolution of fungal bioluminescence.</title>
        <authorList>
            <person name="Tsai I.J."/>
        </authorList>
    </citation>
    <scope>NUCLEOTIDE SEQUENCE</scope>
    <source>
        <strain evidence="1">110903Hualien_Pintung</strain>
    </source>
</reference>
<organism evidence="1 2">
    <name type="scientific">Mycena chlorophos</name>
    <name type="common">Agaric fungus</name>
    <name type="synonym">Agaricus chlorophos</name>
    <dbReference type="NCBI Taxonomy" id="658473"/>
    <lineage>
        <taxon>Eukaryota</taxon>
        <taxon>Fungi</taxon>
        <taxon>Dikarya</taxon>
        <taxon>Basidiomycota</taxon>
        <taxon>Agaricomycotina</taxon>
        <taxon>Agaricomycetes</taxon>
        <taxon>Agaricomycetidae</taxon>
        <taxon>Agaricales</taxon>
        <taxon>Marasmiineae</taxon>
        <taxon>Mycenaceae</taxon>
        <taxon>Mycena</taxon>
    </lineage>
</organism>
<dbReference type="OrthoDB" id="341421at2759"/>
<evidence type="ECO:0000313" key="2">
    <source>
        <dbReference type="Proteomes" id="UP000613580"/>
    </source>
</evidence>
<dbReference type="EMBL" id="JACAZE010000004">
    <property type="protein sequence ID" value="KAF7318580.1"/>
    <property type="molecule type" value="Genomic_DNA"/>
</dbReference>